<evidence type="ECO:0000313" key="2">
    <source>
        <dbReference type="EMBL" id="TWT90558.1"/>
    </source>
</evidence>
<dbReference type="EMBL" id="SJPQ01000001">
    <property type="protein sequence ID" value="TWT90558.1"/>
    <property type="molecule type" value="Genomic_DNA"/>
</dbReference>
<sequence>MTHGLLADVAYDGGFVLSLLSRVFHTTCAATILGGLVYLRFVLAPGAAVADDPEAAVYAGRRKAWAMCVGVCSMLLILSGVYNLVVIVGSEPKPSGLYHPLFGVKVILAVVVMALAARASGAAAVVSGKLKSQLNVALGCTLAVFVLGATLRIHRDAEVRDVDAPAEMSIRVGDGGIDINVDE</sequence>
<protein>
    <recommendedName>
        <fullName evidence="4">Copper resistance protein D</fullName>
    </recommendedName>
</protein>
<dbReference type="OrthoDB" id="272946at2"/>
<proteinExistence type="predicted"/>
<feature type="transmembrane region" description="Helical" evidence="1">
    <location>
        <begin position="64"/>
        <end position="86"/>
    </location>
</feature>
<feature type="transmembrane region" description="Helical" evidence="1">
    <location>
        <begin position="23"/>
        <end position="43"/>
    </location>
</feature>
<name>A0A5C5ZU63_9BACT</name>
<comment type="caution">
    <text evidence="2">The sequence shown here is derived from an EMBL/GenBank/DDBJ whole genome shotgun (WGS) entry which is preliminary data.</text>
</comment>
<keyword evidence="1" id="KW-0812">Transmembrane</keyword>
<evidence type="ECO:0000256" key="1">
    <source>
        <dbReference type="SAM" id="Phobius"/>
    </source>
</evidence>
<evidence type="ECO:0008006" key="4">
    <source>
        <dbReference type="Google" id="ProtNLM"/>
    </source>
</evidence>
<accession>A0A5C5ZU63</accession>
<keyword evidence="3" id="KW-1185">Reference proteome</keyword>
<reference evidence="2 3" key="1">
    <citation type="submission" date="2019-02" db="EMBL/GenBank/DDBJ databases">
        <title>Deep-cultivation of Planctomycetes and their phenomic and genomic characterization uncovers novel biology.</title>
        <authorList>
            <person name="Wiegand S."/>
            <person name="Jogler M."/>
            <person name="Boedeker C."/>
            <person name="Pinto D."/>
            <person name="Vollmers J."/>
            <person name="Rivas-Marin E."/>
            <person name="Kohn T."/>
            <person name="Peeters S.H."/>
            <person name="Heuer A."/>
            <person name="Rast P."/>
            <person name="Oberbeckmann S."/>
            <person name="Bunk B."/>
            <person name="Jeske O."/>
            <person name="Meyerdierks A."/>
            <person name="Storesund J.E."/>
            <person name="Kallscheuer N."/>
            <person name="Luecker S."/>
            <person name="Lage O.M."/>
            <person name="Pohl T."/>
            <person name="Merkel B.J."/>
            <person name="Hornburger P."/>
            <person name="Mueller R.-W."/>
            <person name="Bruemmer F."/>
            <person name="Labrenz M."/>
            <person name="Spormann A.M."/>
            <person name="Op Den Camp H."/>
            <person name="Overmann J."/>
            <person name="Amann R."/>
            <person name="Jetten M.S.M."/>
            <person name="Mascher T."/>
            <person name="Medema M.H."/>
            <person name="Devos D.P."/>
            <person name="Kaster A.-K."/>
            <person name="Ovreas L."/>
            <person name="Rohde M."/>
            <person name="Galperin M.Y."/>
            <person name="Jogler C."/>
        </authorList>
    </citation>
    <scope>NUCLEOTIDE SEQUENCE [LARGE SCALE GENOMIC DNA]</scope>
    <source>
        <strain evidence="2 3">Mal64</strain>
    </source>
</reference>
<gene>
    <name evidence="2" type="ORF">Mal64_09510</name>
</gene>
<dbReference type="RefSeq" id="WP_146397534.1">
    <property type="nucleotide sequence ID" value="NZ_SJPQ01000001.1"/>
</dbReference>
<dbReference type="AlphaFoldDB" id="A0A5C5ZU63"/>
<feature type="transmembrane region" description="Helical" evidence="1">
    <location>
        <begin position="106"/>
        <end position="127"/>
    </location>
</feature>
<evidence type="ECO:0000313" key="3">
    <source>
        <dbReference type="Proteomes" id="UP000315440"/>
    </source>
</evidence>
<dbReference type="Proteomes" id="UP000315440">
    <property type="component" value="Unassembled WGS sequence"/>
</dbReference>
<feature type="transmembrane region" description="Helical" evidence="1">
    <location>
        <begin position="134"/>
        <end position="153"/>
    </location>
</feature>
<organism evidence="2 3">
    <name type="scientific">Pseudobythopirellula maris</name>
    <dbReference type="NCBI Taxonomy" id="2527991"/>
    <lineage>
        <taxon>Bacteria</taxon>
        <taxon>Pseudomonadati</taxon>
        <taxon>Planctomycetota</taxon>
        <taxon>Planctomycetia</taxon>
        <taxon>Pirellulales</taxon>
        <taxon>Lacipirellulaceae</taxon>
        <taxon>Pseudobythopirellula</taxon>
    </lineage>
</organism>
<keyword evidence="1" id="KW-1133">Transmembrane helix</keyword>
<keyword evidence="1" id="KW-0472">Membrane</keyword>